<keyword evidence="2" id="KW-1185">Reference proteome</keyword>
<name>A0A9P6E1C8_9AGAM</name>
<protein>
    <submittedName>
        <fullName evidence="1">Uncharacterized protein</fullName>
    </submittedName>
</protein>
<reference evidence="1" key="1">
    <citation type="journal article" date="2020" name="Nat. Commun.">
        <title>Large-scale genome sequencing of mycorrhizal fungi provides insights into the early evolution of symbiotic traits.</title>
        <authorList>
            <person name="Miyauchi S."/>
            <person name="Kiss E."/>
            <person name="Kuo A."/>
            <person name="Drula E."/>
            <person name="Kohler A."/>
            <person name="Sanchez-Garcia M."/>
            <person name="Morin E."/>
            <person name="Andreopoulos B."/>
            <person name="Barry K.W."/>
            <person name="Bonito G."/>
            <person name="Buee M."/>
            <person name="Carver A."/>
            <person name="Chen C."/>
            <person name="Cichocki N."/>
            <person name="Clum A."/>
            <person name="Culley D."/>
            <person name="Crous P.W."/>
            <person name="Fauchery L."/>
            <person name="Girlanda M."/>
            <person name="Hayes R.D."/>
            <person name="Keri Z."/>
            <person name="LaButti K."/>
            <person name="Lipzen A."/>
            <person name="Lombard V."/>
            <person name="Magnuson J."/>
            <person name="Maillard F."/>
            <person name="Murat C."/>
            <person name="Nolan M."/>
            <person name="Ohm R.A."/>
            <person name="Pangilinan J."/>
            <person name="Pereira M.F."/>
            <person name="Perotto S."/>
            <person name="Peter M."/>
            <person name="Pfister S."/>
            <person name="Riley R."/>
            <person name="Sitrit Y."/>
            <person name="Stielow J.B."/>
            <person name="Szollosi G."/>
            <person name="Zifcakova L."/>
            <person name="Stursova M."/>
            <person name="Spatafora J.W."/>
            <person name="Tedersoo L."/>
            <person name="Vaario L.M."/>
            <person name="Yamada A."/>
            <person name="Yan M."/>
            <person name="Wang P."/>
            <person name="Xu J."/>
            <person name="Bruns T."/>
            <person name="Baldrian P."/>
            <person name="Vilgalys R."/>
            <person name="Dunand C."/>
            <person name="Henrissat B."/>
            <person name="Grigoriev I.V."/>
            <person name="Hibbett D."/>
            <person name="Nagy L.G."/>
            <person name="Martin F.M."/>
        </authorList>
    </citation>
    <scope>NUCLEOTIDE SEQUENCE</scope>
    <source>
        <strain evidence="1">UP504</strain>
    </source>
</reference>
<organism evidence="1 2">
    <name type="scientific">Hydnum rufescens UP504</name>
    <dbReference type="NCBI Taxonomy" id="1448309"/>
    <lineage>
        <taxon>Eukaryota</taxon>
        <taxon>Fungi</taxon>
        <taxon>Dikarya</taxon>
        <taxon>Basidiomycota</taxon>
        <taxon>Agaricomycotina</taxon>
        <taxon>Agaricomycetes</taxon>
        <taxon>Cantharellales</taxon>
        <taxon>Hydnaceae</taxon>
        <taxon>Hydnum</taxon>
    </lineage>
</organism>
<dbReference type="EMBL" id="MU128926">
    <property type="protein sequence ID" value="KAF9518290.1"/>
    <property type="molecule type" value="Genomic_DNA"/>
</dbReference>
<evidence type="ECO:0000313" key="1">
    <source>
        <dbReference type="EMBL" id="KAF9518290.1"/>
    </source>
</evidence>
<dbReference type="Proteomes" id="UP000886523">
    <property type="component" value="Unassembled WGS sequence"/>
</dbReference>
<dbReference type="AlphaFoldDB" id="A0A9P6E1C8"/>
<accession>A0A9P6E1C8</accession>
<comment type="caution">
    <text evidence="1">The sequence shown here is derived from an EMBL/GenBank/DDBJ whole genome shotgun (WGS) entry which is preliminary data.</text>
</comment>
<evidence type="ECO:0000313" key="2">
    <source>
        <dbReference type="Proteomes" id="UP000886523"/>
    </source>
</evidence>
<proteinExistence type="predicted"/>
<gene>
    <name evidence="1" type="ORF">BS47DRAFT_333216</name>
</gene>
<sequence length="71" mass="8047">MFLRCCSFPPLMVLEYQCAYWASSTIIGTPSTLHIYQFQDPYTYIGAIANVLNDRLPRTSWLILSAQPTSA</sequence>